<comment type="subcellular location">
    <subcellularLocation>
        <location evidence="1 10">Cell inner membrane</location>
        <topology evidence="1 10">Single-pass membrane protein</topology>
        <orientation evidence="1 10">Periplasmic side</orientation>
    </subcellularLocation>
</comment>
<comment type="caution">
    <text evidence="13">The sequence shown here is derived from an EMBL/GenBank/DDBJ whole genome shotgun (WGS) entry which is preliminary data.</text>
</comment>
<dbReference type="GO" id="GO:0055085">
    <property type="term" value="P:transmembrane transport"/>
    <property type="evidence" value="ECO:0007669"/>
    <property type="project" value="InterPro"/>
</dbReference>
<dbReference type="PRINTS" id="PR01374">
    <property type="entry name" value="TONBPROTEIN"/>
</dbReference>
<evidence type="ECO:0000256" key="8">
    <source>
        <dbReference type="ARBA" id="ARBA00022989"/>
    </source>
</evidence>
<dbReference type="GO" id="GO:0015031">
    <property type="term" value="P:protein transport"/>
    <property type="evidence" value="ECO:0007669"/>
    <property type="project" value="UniProtKB-UniRule"/>
</dbReference>
<evidence type="ECO:0000256" key="7">
    <source>
        <dbReference type="ARBA" id="ARBA00022927"/>
    </source>
</evidence>
<keyword evidence="7 10" id="KW-0653">Protein transport</keyword>
<keyword evidence="5 10" id="KW-0997">Cell inner membrane</keyword>
<dbReference type="InterPro" id="IPR006260">
    <property type="entry name" value="TonB/TolA_C"/>
</dbReference>
<keyword evidence="10" id="KW-0735">Signal-anchor</keyword>
<feature type="domain" description="TonB C-terminal" evidence="12">
    <location>
        <begin position="165"/>
        <end position="257"/>
    </location>
</feature>
<evidence type="ECO:0000256" key="10">
    <source>
        <dbReference type="RuleBase" id="RU362123"/>
    </source>
</evidence>
<dbReference type="Gene3D" id="3.30.2420.10">
    <property type="entry name" value="TonB"/>
    <property type="match status" value="1"/>
</dbReference>
<proteinExistence type="inferred from homology"/>
<feature type="compositionally biased region" description="Basic residues" evidence="11">
    <location>
        <begin position="112"/>
        <end position="141"/>
    </location>
</feature>
<accession>A0AB94ICD2</accession>
<keyword evidence="8 10" id="KW-1133">Transmembrane helix</keyword>
<dbReference type="GO" id="GO:0015891">
    <property type="term" value="P:siderophore transport"/>
    <property type="evidence" value="ECO:0007669"/>
    <property type="project" value="InterPro"/>
</dbReference>
<sequence>MDMIVKKKINNPNLMLGISSSIICHLLIAGGIIYGNFHTNTLLNNQGSDAIKAVMIDLSQIAAPKLSMSEYVDSSSEMPLKNEDTSSELVMESETLPQPITPTPQVPLPPKTTKHQAVKFKPKKDFPHKKSRKSAKSARHAVRQDVVADKMADQVVASKIADGTHYSSTPSAISRRHPDYPRRARDMKIEGKVVVVYDIDQRGNVINIRIIEAKPSNIFNQSVRRAMGLWKYEPKPAKDLKITIVFNRDKSVHFGKT</sequence>
<dbReference type="RefSeq" id="WP_024496094.1">
    <property type="nucleotide sequence ID" value="NZ_AWGA01000055.1"/>
</dbReference>
<keyword evidence="3 10" id="KW-0813">Transport</keyword>
<dbReference type="PROSITE" id="PS52015">
    <property type="entry name" value="TONB_CTD"/>
    <property type="match status" value="1"/>
</dbReference>
<dbReference type="Pfam" id="PF03544">
    <property type="entry name" value="TonB_C"/>
    <property type="match status" value="1"/>
</dbReference>
<reference evidence="13 14" key="1">
    <citation type="journal article" date="2014" name="Appl. Environ. Microbiol.">
        <title>Genomic features of a bumble bee symbiont reflect its host environment.</title>
        <authorList>
            <person name="Martinson V.G."/>
            <person name="Magoc T."/>
            <person name="Koch H."/>
            <person name="Salzberg S.L."/>
            <person name="Moran N.A."/>
        </authorList>
    </citation>
    <scope>NUCLEOTIDE SEQUENCE [LARGE SCALE GENOMIC DNA]</scope>
    <source>
        <strain evidence="13 14">Bimp</strain>
    </source>
</reference>
<dbReference type="InterPro" id="IPR051045">
    <property type="entry name" value="TonB-dependent_transducer"/>
</dbReference>
<feature type="transmembrane region" description="Helical" evidence="10">
    <location>
        <begin position="12"/>
        <end position="34"/>
    </location>
</feature>
<evidence type="ECO:0000256" key="3">
    <source>
        <dbReference type="ARBA" id="ARBA00022448"/>
    </source>
</evidence>
<dbReference type="PANTHER" id="PTHR33446">
    <property type="entry name" value="PROTEIN TONB-RELATED"/>
    <property type="match status" value="1"/>
</dbReference>
<organism evidence="13 14">
    <name type="scientific">Candidatus Schmidhempelia bombi str. Bimp</name>
    <dbReference type="NCBI Taxonomy" id="1387197"/>
    <lineage>
        <taxon>Bacteria</taxon>
        <taxon>Pseudomonadati</taxon>
        <taxon>Pseudomonadota</taxon>
        <taxon>Gammaproteobacteria</taxon>
        <taxon>Orbales</taxon>
        <taxon>Orbaceae</taxon>
        <taxon>Candidatus Schmidhempelia</taxon>
    </lineage>
</organism>
<keyword evidence="6 10" id="KW-0812">Transmembrane</keyword>
<feature type="region of interest" description="Disordered" evidence="11">
    <location>
        <begin position="97"/>
        <end position="142"/>
    </location>
</feature>
<keyword evidence="14" id="KW-1185">Reference proteome</keyword>
<evidence type="ECO:0000259" key="12">
    <source>
        <dbReference type="PROSITE" id="PS52015"/>
    </source>
</evidence>
<evidence type="ECO:0000256" key="9">
    <source>
        <dbReference type="ARBA" id="ARBA00023136"/>
    </source>
</evidence>
<evidence type="ECO:0000313" key="14">
    <source>
        <dbReference type="Proteomes" id="UP000506160"/>
    </source>
</evidence>
<keyword evidence="4 10" id="KW-1003">Cell membrane</keyword>
<dbReference type="Proteomes" id="UP000506160">
    <property type="component" value="Unassembled WGS sequence"/>
</dbReference>
<dbReference type="EMBL" id="AWGA01000055">
    <property type="protein sequence ID" value="TEA27075.1"/>
    <property type="molecule type" value="Genomic_DNA"/>
</dbReference>
<evidence type="ECO:0000256" key="5">
    <source>
        <dbReference type="ARBA" id="ARBA00022519"/>
    </source>
</evidence>
<protein>
    <recommendedName>
        <fullName evidence="10">Protein TonB</fullName>
    </recommendedName>
</protein>
<comment type="function">
    <text evidence="10">Interacts with outer membrane receptor proteins that carry out high-affinity binding and energy dependent uptake into the periplasmic space of specific substrates. It could act to transduce energy from the cytoplasmic membrane to specific energy-requiring processes in the outer membrane, resulting in the release into the periplasm of ligands bound by these outer membrane proteins.</text>
</comment>
<dbReference type="GO" id="GO:0031992">
    <property type="term" value="F:energy transducer activity"/>
    <property type="evidence" value="ECO:0007669"/>
    <property type="project" value="InterPro"/>
</dbReference>
<evidence type="ECO:0000256" key="2">
    <source>
        <dbReference type="ARBA" id="ARBA00006555"/>
    </source>
</evidence>
<dbReference type="AlphaFoldDB" id="A0AB94ICD2"/>
<keyword evidence="9 10" id="KW-0472">Membrane</keyword>
<dbReference type="GO" id="GO:0030288">
    <property type="term" value="C:outer membrane-bounded periplasmic space"/>
    <property type="evidence" value="ECO:0007669"/>
    <property type="project" value="InterPro"/>
</dbReference>
<dbReference type="InterPro" id="IPR037682">
    <property type="entry name" value="TonB_C"/>
</dbReference>
<evidence type="ECO:0000313" key="13">
    <source>
        <dbReference type="EMBL" id="TEA27075.1"/>
    </source>
</evidence>
<comment type="similarity">
    <text evidence="2 10">Belongs to the TonB family.</text>
</comment>
<dbReference type="SUPFAM" id="SSF74653">
    <property type="entry name" value="TolA/TonB C-terminal domain"/>
    <property type="match status" value="1"/>
</dbReference>
<feature type="compositionally biased region" description="Pro residues" evidence="11">
    <location>
        <begin position="99"/>
        <end position="110"/>
    </location>
</feature>
<name>A0AB94ICD2_9GAMM</name>
<dbReference type="NCBIfam" id="TIGR01352">
    <property type="entry name" value="tonB_Cterm"/>
    <property type="match status" value="1"/>
</dbReference>
<dbReference type="InterPro" id="IPR003538">
    <property type="entry name" value="TonB"/>
</dbReference>
<evidence type="ECO:0000256" key="6">
    <source>
        <dbReference type="ARBA" id="ARBA00022692"/>
    </source>
</evidence>
<evidence type="ECO:0000256" key="4">
    <source>
        <dbReference type="ARBA" id="ARBA00022475"/>
    </source>
</evidence>
<evidence type="ECO:0000256" key="1">
    <source>
        <dbReference type="ARBA" id="ARBA00004383"/>
    </source>
</evidence>
<dbReference type="GO" id="GO:0005886">
    <property type="term" value="C:plasma membrane"/>
    <property type="evidence" value="ECO:0007669"/>
    <property type="project" value="UniProtKB-SubCell"/>
</dbReference>
<evidence type="ECO:0000256" key="11">
    <source>
        <dbReference type="SAM" id="MobiDB-lite"/>
    </source>
</evidence>
<gene>
    <name evidence="13" type="ORF">O970_05255</name>
</gene>